<protein>
    <submittedName>
        <fullName evidence="2">Uncharacterized protein</fullName>
    </submittedName>
</protein>
<dbReference type="RefSeq" id="XP_056050698.1">
    <property type="nucleotide sequence ID" value="XM_056193688.1"/>
</dbReference>
<reference evidence="2" key="1">
    <citation type="journal article" date="2023" name="Access Microbiol">
        <title>De-novo genome assembly for Akanthomyces muscarius, a biocontrol agent of insect agricultural pests.</title>
        <authorList>
            <person name="Erdos Z."/>
            <person name="Studholme D.J."/>
            <person name="Raymond B."/>
            <person name="Sharma M."/>
        </authorList>
    </citation>
    <scope>NUCLEOTIDE SEQUENCE</scope>
    <source>
        <strain evidence="2">Ve6</strain>
    </source>
</reference>
<feature type="region of interest" description="Disordered" evidence="1">
    <location>
        <begin position="1"/>
        <end position="28"/>
    </location>
</feature>
<dbReference type="KEGG" id="amus:LMH87_002263"/>
<organism evidence="2 3">
    <name type="scientific">Akanthomyces muscarius</name>
    <name type="common">Entomopathogenic fungus</name>
    <name type="synonym">Lecanicillium muscarium</name>
    <dbReference type="NCBI Taxonomy" id="2231603"/>
    <lineage>
        <taxon>Eukaryota</taxon>
        <taxon>Fungi</taxon>
        <taxon>Dikarya</taxon>
        <taxon>Ascomycota</taxon>
        <taxon>Pezizomycotina</taxon>
        <taxon>Sordariomycetes</taxon>
        <taxon>Hypocreomycetidae</taxon>
        <taxon>Hypocreales</taxon>
        <taxon>Cordycipitaceae</taxon>
        <taxon>Akanthomyces</taxon>
    </lineage>
</organism>
<evidence type="ECO:0000313" key="2">
    <source>
        <dbReference type="EMBL" id="KAJ4147757.1"/>
    </source>
</evidence>
<evidence type="ECO:0000256" key="1">
    <source>
        <dbReference type="SAM" id="MobiDB-lite"/>
    </source>
</evidence>
<evidence type="ECO:0000313" key="3">
    <source>
        <dbReference type="Proteomes" id="UP001144673"/>
    </source>
</evidence>
<sequence>MADRHRSHHYASRPASANPSRSSLPAVPSATTIATATLNTTPYLPRRGVLAALRGLTMATTILVAGTVETAF</sequence>
<gene>
    <name evidence="2" type="ORF">LMH87_002263</name>
</gene>
<dbReference type="AlphaFoldDB" id="A0A9W8UJ27"/>
<feature type="compositionally biased region" description="Low complexity" evidence="1">
    <location>
        <begin position="12"/>
        <end position="28"/>
    </location>
</feature>
<accession>A0A9W8UJ27</accession>
<dbReference type="GeneID" id="80889422"/>
<dbReference type="EMBL" id="JAJHUN010000010">
    <property type="protein sequence ID" value="KAJ4147757.1"/>
    <property type="molecule type" value="Genomic_DNA"/>
</dbReference>
<keyword evidence="3" id="KW-1185">Reference proteome</keyword>
<feature type="compositionally biased region" description="Basic residues" evidence="1">
    <location>
        <begin position="1"/>
        <end position="11"/>
    </location>
</feature>
<name>A0A9W8UJ27_AKAMU</name>
<comment type="caution">
    <text evidence="2">The sequence shown here is derived from an EMBL/GenBank/DDBJ whole genome shotgun (WGS) entry which is preliminary data.</text>
</comment>
<dbReference type="Proteomes" id="UP001144673">
    <property type="component" value="Chromosome 3"/>
</dbReference>
<proteinExistence type="predicted"/>